<sequence length="248" mass="27844">RVAITINYLAHGGAMYDAGAVFGAGRTVALTAVHQVIAILHSFVDETIRTPTTQEEWSKICRDFEFVAGMPGVVGAIDGCLIRIKRLGDLDGWYCRRSYPAFNMMAVVDHRQRFMASSLRKGTQNDNSVFNRSIFARDILPNIPQGTHIVGDAGYQLLSTVLTPYPILSVMEAPNRWYNLVHSRTRIVVEKAFERLKGKFRVFKSDLSQETPTAMDSVIKATLVLDNWMIDLNATHNVKTWPLKIGWS</sequence>
<dbReference type="GO" id="GO:0004518">
    <property type="term" value="F:nuclease activity"/>
    <property type="evidence" value="ECO:0007669"/>
    <property type="project" value="UniProtKB-KW"/>
</dbReference>
<keyword evidence="5" id="KW-0479">Metal-binding</keyword>
<dbReference type="PANTHER" id="PTHR22930:SF85">
    <property type="entry name" value="GH03217P-RELATED"/>
    <property type="match status" value="1"/>
</dbReference>
<evidence type="ECO:0000256" key="5">
    <source>
        <dbReference type="ARBA" id="ARBA00022723"/>
    </source>
</evidence>
<keyword evidence="10" id="KW-1185">Reference proteome</keyword>
<keyword evidence="6" id="KW-0378">Hydrolase</keyword>
<dbReference type="Proteomes" id="UP000198211">
    <property type="component" value="Unassembled WGS sequence"/>
</dbReference>
<dbReference type="InterPro" id="IPR027806">
    <property type="entry name" value="HARBI1_dom"/>
</dbReference>
<evidence type="ECO:0000256" key="6">
    <source>
        <dbReference type="ARBA" id="ARBA00022801"/>
    </source>
</evidence>
<evidence type="ECO:0000256" key="1">
    <source>
        <dbReference type="ARBA" id="ARBA00001968"/>
    </source>
</evidence>
<gene>
    <name evidence="9" type="ORF">PHMEG_00026479</name>
</gene>
<dbReference type="GO" id="GO:0016787">
    <property type="term" value="F:hydrolase activity"/>
    <property type="evidence" value="ECO:0007669"/>
    <property type="project" value="UniProtKB-KW"/>
</dbReference>
<dbReference type="GO" id="GO:0046872">
    <property type="term" value="F:metal ion binding"/>
    <property type="evidence" value="ECO:0007669"/>
    <property type="project" value="UniProtKB-KW"/>
</dbReference>
<accession>A0A225V9H9</accession>
<evidence type="ECO:0000256" key="3">
    <source>
        <dbReference type="ARBA" id="ARBA00006958"/>
    </source>
</evidence>
<evidence type="ECO:0000259" key="8">
    <source>
        <dbReference type="Pfam" id="PF13359"/>
    </source>
</evidence>
<comment type="subcellular location">
    <subcellularLocation>
        <location evidence="2">Nucleus</location>
    </subcellularLocation>
</comment>
<evidence type="ECO:0000256" key="7">
    <source>
        <dbReference type="ARBA" id="ARBA00023242"/>
    </source>
</evidence>
<dbReference type="AlphaFoldDB" id="A0A225V9H9"/>
<dbReference type="OrthoDB" id="104598at2759"/>
<evidence type="ECO:0000256" key="2">
    <source>
        <dbReference type="ARBA" id="ARBA00004123"/>
    </source>
</evidence>
<evidence type="ECO:0000256" key="4">
    <source>
        <dbReference type="ARBA" id="ARBA00022722"/>
    </source>
</evidence>
<keyword evidence="4" id="KW-0540">Nuclease</keyword>
<comment type="cofactor">
    <cofactor evidence="1">
        <name>a divalent metal cation</name>
        <dbReference type="ChEBI" id="CHEBI:60240"/>
    </cofactor>
</comment>
<proteinExistence type="inferred from homology"/>
<protein>
    <recommendedName>
        <fullName evidence="8">DDE Tnp4 domain-containing protein</fullName>
    </recommendedName>
</protein>
<feature type="non-terminal residue" evidence="9">
    <location>
        <position position="1"/>
    </location>
</feature>
<reference evidence="10" key="1">
    <citation type="submission" date="2017-03" db="EMBL/GenBank/DDBJ databases">
        <title>Phytopthora megakarya and P. palmivora, two closely related causual agents of cacao black pod achieved similar genome size and gene model numbers by different mechanisms.</title>
        <authorList>
            <person name="Ali S."/>
            <person name="Shao J."/>
            <person name="Larry D.J."/>
            <person name="Kronmiller B."/>
            <person name="Shen D."/>
            <person name="Strem M.D."/>
            <person name="Melnick R.L."/>
            <person name="Guiltinan M.J."/>
            <person name="Tyler B.M."/>
            <person name="Meinhardt L.W."/>
            <person name="Bailey B.A."/>
        </authorList>
    </citation>
    <scope>NUCLEOTIDE SEQUENCE [LARGE SCALE GENOMIC DNA]</scope>
    <source>
        <strain evidence="10">zdho120</strain>
    </source>
</reference>
<dbReference type="EMBL" id="NBNE01006441">
    <property type="protein sequence ID" value="OWZ02033.1"/>
    <property type="molecule type" value="Genomic_DNA"/>
</dbReference>
<name>A0A225V9H9_9STRA</name>
<evidence type="ECO:0000313" key="9">
    <source>
        <dbReference type="EMBL" id="OWZ02033.1"/>
    </source>
</evidence>
<comment type="similarity">
    <text evidence="3">Belongs to the HARBI1 family.</text>
</comment>
<feature type="domain" description="DDE Tnp4" evidence="8">
    <location>
        <begin position="77"/>
        <end position="227"/>
    </location>
</feature>
<dbReference type="Pfam" id="PF13359">
    <property type="entry name" value="DDE_Tnp_4"/>
    <property type="match status" value="1"/>
</dbReference>
<dbReference type="InterPro" id="IPR045249">
    <property type="entry name" value="HARBI1-like"/>
</dbReference>
<keyword evidence="7" id="KW-0539">Nucleus</keyword>
<dbReference type="GO" id="GO:0005634">
    <property type="term" value="C:nucleus"/>
    <property type="evidence" value="ECO:0007669"/>
    <property type="project" value="UniProtKB-SubCell"/>
</dbReference>
<dbReference type="PANTHER" id="PTHR22930">
    <property type="match status" value="1"/>
</dbReference>
<evidence type="ECO:0000313" key="10">
    <source>
        <dbReference type="Proteomes" id="UP000198211"/>
    </source>
</evidence>
<comment type="caution">
    <text evidence="9">The sequence shown here is derived from an EMBL/GenBank/DDBJ whole genome shotgun (WGS) entry which is preliminary data.</text>
</comment>
<organism evidence="9 10">
    <name type="scientific">Phytophthora megakarya</name>
    <dbReference type="NCBI Taxonomy" id="4795"/>
    <lineage>
        <taxon>Eukaryota</taxon>
        <taxon>Sar</taxon>
        <taxon>Stramenopiles</taxon>
        <taxon>Oomycota</taxon>
        <taxon>Peronosporomycetes</taxon>
        <taxon>Peronosporales</taxon>
        <taxon>Peronosporaceae</taxon>
        <taxon>Phytophthora</taxon>
    </lineage>
</organism>